<accession>A0A565CBN9</accession>
<feature type="non-terminal residue" evidence="1">
    <location>
        <position position="60"/>
    </location>
</feature>
<gene>
    <name evidence="1" type="ORF">ANE_LOCUS21498</name>
</gene>
<evidence type="ECO:0000313" key="2">
    <source>
        <dbReference type="Proteomes" id="UP000489600"/>
    </source>
</evidence>
<comment type="caution">
    <text evidence="1">The sequence shown here is derived from an EMBL/GenBank/DDBJ whole genome shotgun (WGS) entry which is preliminary data.</text>
</comment>
<evidence type="ECO:0000313" key="1">
    <source>
        <dbReference type="EMBL" id="VVB11054.1"/>
    </source>
</evidence>
<dbReference type="EMBL" id="CABITT030000007">
    <property type="protein sequence ID" value="VVB11054.1"/>
    <property type="molecule type" value="Genomic_DNA"/>
</dbReference>
<keyword evidence="2" id="KW-1185">Reference proteome</keyword>
<sequence>MKTWRRKYDRQVLESDGFEVDYFRLPDGGIIPRIFKDKYDYPFDLGLFARLGLHCYNLQK</sequence>
<dbReference type="Proteomes" id="UP000489600">
    <property type="component" value="Unassembled WGS sequence"/>
</dbReference>
<proteinExistence type="predicted"/>
<name>A0A565CBN9_9BRAS</name>
<dbReference type="AlphaFoldDB" id="A0A565CBN9"/>
<organism evidence="1 2">
    <name type="scientific">Arabis nemorensis</name>
    <dbReference type="NCBI Taxonomy" id="586526"/>
    <lineage>
        <taxon>Eukaryota</taxon>
        <taxon>Viridiplantae</taxon>
        <taxon>Streptophyta</taxon>
        <taxon>Embryophyta</taxon>
        <taxon>Tracheophyta</taxon>
        <taxon>Spermatophyta</taxon>
        <taxon>Magnoliopsida</taxon>
        <taxon>eudicotyledons</taxon>
        <taxon>Gunneridae</taxon>
        <taxon>Pentapetalae</taxon>
        <taxon>rosids</taxon>
        <taxon>malvids</taxon>
        <taxon>Brassicales</taxon>
        <taxon>Brassicaceae</taxon>
        <taxon>Arabideae</taxon>
        <taxon>Arabis</taxon>
    </lineage>
</organism>
<reference evidence="1" key="1">
    <citation type="submission" date="2019-07" db="EMBL/GenBank/DDBJ databases">
        <authorList>
            <person name="Dittberner H."/>
        </authorList>
    </citation>
    <scope>NUCLEOTIDE SEQUENCE [LARGE SCALE GENOMIC DNA]</scope>
</reference>
<dbReference type="OrthoDB" id="1083148at2759"/>
<protein>
    <submittedName>
        <fullName evidence="1">Uncharacterized protein</fullName>
    </submittedName>
</protein>